<organism evidence="2 3">
    <name type="scientific">Hyaloscypha bicolor E</name>
    <dbReference type="NCBI Taxonomy" id="1095630"/>
    <lineage>
        <taxon>Eukaryota</taxon>
        <taxon>Fungi</taxon>
        <taxon>Dikarya</taxon>
        <taxon>Ascomycota</taxon>
        <taxon>Pezizomycotina</taxon>
        <taxon>Leotiomycetes</taxon>
        <taxon>Helotiales</taxon>
        <taxon>Hyaloscyphaceae</taxon>
        <taxon>Hyaloscypha</taxon>
        <taxon>Hyaloscypha bicolor</taxon>
    </lineage>
</organism>
<proteinExistence type="predicted"/>
<dbReference type="EMBL" id="KZ613846">
    <property type="protein sequence ID" value="PMD57683.1"/>
    <property type="molecule type" value="Genomic_DNA"/>
</dbReference>
<evidence type="ECO:0008006" key="4">
    <source>
        <dbReference type="Google" id="ProtNLM"/>
    </source>
</evidence>
<feature type="signal peptide" evidence="1">
    <location>
        <begin position="1"/>
        <end position="21"/>
    </location>
</feature>
<dbReference type="RefSeq" id="XP_024734587.1">
    <property type="nucleotide sequence ID" value="XM_024887811.1"/>
</dbReference>
<evidence type="ECO:0000256" key="1">
    <source>
        <dbReference type="SAM" id="SignalP"/>
    </source>
</evidence>
<dbReference type="GeneID" id="36595887"/>
<keyword evidence="3" id="KW-1185">Reference proteome</keyword>
<keyword evidence="1" id="KW-0732">Signal</keyword>
<evidence type="ECO:0000313" key="2">
    <source>
        <dbReference type="EMBL" id="PMD57683.1"/>
    </source>
</evidence>
<name>A0A2J6T433_9HELO</name>
<accession>A0A2J6T433</accession>
<dbReference type="InParanoid" id="A0A2J6T433"/>
<dbReference type="Proteomes" id="UP000235371">
    <property type="component" value="Unassembled WGS sequence"/>
</dbReference>
<feature type="chain" id="PRO_5014342296" description="Carboxypeptidase regulatory-like domain-containing protein" evidence="1">
    <location>
        <begin position="22"/>
        <end position="193"/>
    </location>
</feature>
<dbReference type="OrthoDB" id="10007757at2759"/>
<gene>
    <name evidence="2" type="ORF">K444DRAFT_691838</name>
</gene>
<dbReference type="PROSITE" id="PS51257">
    <property type="entry name" value="PROKAR_LIPOPROTEIN"/>
    <property type="match status" value="1"/>
</dbReference>
<protein>
    <recommendedName>
        <fullName evidence="4">Carboxypeptidase regulatory-like domain-containing protein</fullName>
    </recommendedName>
</protein>
<evidence type="ECO:0000313" key="3">
    <source>
        <dbReference type="Proteomes" id="UP000235371"/>
    </source>
</evidence>
<reference evidence="2 3" key="1">
    <citation type="submission" date="2016-04" db="EMBL/GenBank/DDBJ databases">
        <title>A degradative enzymes factory behind the ericoid mycorrhizal symbiosis.</title>
        <authorList>
            <consortium name="DOE Joint Genome Institute"/>
            <person name="Martino E."/>
            <person name="Morin E."/>
            <person name="Grelet G."/>
            <person name="Kuo A."/>
            <person name="Kohler A."/>
            <person name="Daghino S."/>
            <person name="Barry K."/>
            <person name="Choi C."/>
            <person name="Cichocki N."/>
            <person name="Clum A."/>
            <person name="Copeland A."/>
            <person name="Hainaut M."/>
            <person name="Haridas S."/>
            <person name="Labutti K."/>
            <person name="Lindquist E."/>
            <person name="Lipzen A."/>
            <person name="Khouja H.-R."/>
            <person name="Murat C."/>
            <person name="Ohm R."/>
            <person name="Olson A."/>
            <person name="Spatafora J."/>
            <person name="Veneault-Fourrey C."/>
            <person name="Henrissat B."/>
            <person name="Grigoriev I."/>
            <person name="Martin F."/>
            <person name="Perotto S."/>
        </authorList>
    </citation>
    <scope>NUCLEOTIDE SEQUENCE [LARGE SCALE GENOMIC DNA]</scope>
    <source>
        <strain evidence="2 3">E</strain>
    </source>
</reference>
<sequence>MKLLSGFLLLISGHFLTVTTACSQDNCARAVNGSRKGLDFQFSAKQNCSSFLKVTVHPATIMPTRTTTTTTAITGTTTLTTDILKNFQFTPVGGCQEEPAPTDEILWAYNAFNAPLILDVQPRMVGVRRGYTAVLTITDGPTGWPVPGALFAGVLSDANGKVVFTASQVGTFKYKATRGDAIRSPAMVITVTK</sequence>
<dbReference type="AlphaFoldDB" id="A0A2J6T433"/>